<dbReference type="PANTHER" id="PTHR36558:SF1">
    <property type="entry name" value="RESTRICTION ENDONUCLEASE DOMAIN-CONTAINING PROTEIN-RELATED"/>
    <property type="match status" value="1"/>
</dbReference>
<accession>A0A0P6VN00</accession>
<dbReference type="RefSeq" id="WP_054360351.1">
    <property type="nucleotide sequence ID" value="NZ_LJYW01000001.1"/>
</dbReference>
<sequence>MAEPDVRRMSVGEFLAWEPGDGLRYELVDGWPRAMTGARIRHDRVVRRVLRILEDRTGAGPCEPFSSDIGIHTPRGDLRRPDATVDCGPRDPDDTIARMPVVVVEVLSPSTKHYDLLVKIIDYKAIPSLCHILFVEPDDLRAILYSRGADGSWAELSLIGADTEVDLAAIGARFRLGALYGDDPTLSGGTIDV</sequence>
<evidence type="ECO:0000313" key="2">
    <source>
        <dbReference type="EMBL" id="KPL54183.1"/>
    </source>
</evidence>
<comment type="caution">
    <text evidence="2">The sequence shown here is derived from an EMBL/GenBank/DDBJ whole genome shotgun (WGS) entry which is preliminary data.</text>
</comment>
<reference evidence="2 3" key="1">
    <citation type="submission" date="2015-09" db="EMBL/GenBank/DDBJ databases">
        <authorList>
            <person name="Jackson K.R."/>
            <person name="Lunt B.L."/>
            <person name="Fisher J.N.B."/>
            <person name="Gardner A.V."/>
            <person name="Bailey M.E."/>
            <person name="Deus L.M."/>
            <person name="Earl A.S."/>
            <person name="Gibby P.D."/>
            <person name="Hartmann K.A."/>
            <person name="Liu J.E."/>
            <person name="Manci A.M."/>
            <person name="Nielsen D.A."/>
            <person name="Solomon M.B."/>
            <person name="Breakwell D.P."/>
            <person name="Burnett S.H."/>
            <person name="Grose J.H."/>
        </authorList>
    </citation>
    <scope>NUCLEOTIDE SEQUENCE [LARGE SCALE GENOMIC DNA]</scope>
    <source>
        <strain evidence="2 3">16</strain>
    </source>
</reference>
<evidence type="ECO:0000313" key="3">
    <source>
        <dbReference type="Proteomes" id="UP000048984"/>
    </source>
</evidence>
<gene>
    <name evidence="2" type="ORF">ABB55_19820</name>
</gene>
<evidence type="ECO:0000259" key="1">
    <source>
        <dbReference type="Pfam" id="PF05685"/>
    </source>
</evidence>
<reference evidence="2 3" key="2">
    <citation type="submission" date="2015-10" db="EMBL/GenBank/DDBJ databases">
        <title>Draft Genome Sequence of Prosthecomicrobium hirschii ATCC 27832.</title>
        <authorList>
            <person name="Daniel J."/>
            <person name="Givan S.A."/>
            <person name="Brun Y.V."/>
            <person name="Brown P.J."/>
        </authorList>
    </citation>
    <scope>NUCLEOTIDE SEQUENCE [LARGE SCALE GENOMIC DNA]</scope>
    <source>
        <strain evidence="2 3">16</strain>
    </source>
</reference>
<dbReference type="STRING" id="665126.ABB55_19820"/>
<name>A0A0P6VN00_9HYPH</name>
<dbReference type="PANTHER" id="PTHR36558">
    <property type="entry name" value="GLR1098 PROTEIN"/>
    <property type="match status" value="1"/>
</dbReference>
<dbReference type="AlphaFoldDB" id="A0A0P6VN00"/>
<dbReference type="InterPro" id="IPR011335">
    <property type="entry name" value="Restrct_endonuc-II-like"/>
</dbReference>
<dbReference type="CDD" id="cd06260">
    <property type="entry name" value="DUF820-like"/>
    <property type="match status" value="1"/>
</dbReference>
<proteinExistence type="predicted"/>
<protein>
    <recommendedName>
        <fullName evidence="1">Putative restriction endonuclease domain-containing protein</fullName>
    </recommendedName>
</protein>
<keyword evidence="3" id="KW-1185">Reference proteome</keyword>
<dbReference type="Gene3D" id="3.90.1570.10">
    <property type="entry name" value="tt1808, chain A"/>
    <property type="match status" value="1"/>
</dbReference>
<dbReference type="EMBL" id="LJYW01000001">
    <property type="protein sequence ID" value="KPL54183.1"/>
    <property type="molecule type" value="Genomic_DNA"/>
</dbReference>
<feature type="domain" description="Putative restriction endonuclease" evidence="1">
    <location>
        <begin position="13"/>
        <end position="167"/>
    </location>
</feature>
<dbReference type="InterPro" id="IPR012296">
    <property type="entry name" value="Nuclease_put_TT1808"/>
</dbReference>
<dbReference type="SUPFAM" id="SSF52980">
    <property type="entry name" value="Restriction endonuclease-like"/>
    <property type="match status" value="1"/>
</dbReference>
<dbReference type="Pfam" id="PF05685">
    <property type="entry name" value="Uma2"/>
    <property type="match status" value="1"/>
</dbReference>
<dbReference type="Proteomes" id="UP000048984">
    <property type="component" value="Unassembled WGS sequence"/>
</dbReference>
<dbReference type="InterPro" id="IPR008538">
    <property type="entry name" value="Uma2"/>
</dbReference>
<organism evidence="2 3">
    <name type="scientific">Prosthecodimorpha hirschii</name>
    <dbReference type="NCBI Taxonomy" id="665126"/>
    <lineage>
        <taxon>Bacteria</taxon>
        <taxon>Pseudomonadati</taxon>
        <taxon>Pseudomonadota</taxon>
        <taxon>Alphaproteobacteria</taxon>
        <taxon>Hyphomicrobiales</taxon>
        <taxon>Ancalomicrobiaceae</taxon>
        <taxon>Prosthecodimorpha</taxon>
    </lineage>
</organism>